<proteinExistence type="predicted"/>
<evidence type="ECO:0000259" key="3">
    <source>
        <dbReference type="Pfam" id="PF00149"/>
    </source>
</evidence>
<keyword evidence="5" id="KW-1185">Reference proteome</keyword>
<dbReference type="GO" id="GO:0016791">
    <property type="term" value="F:phosphatase activity"/>
    <property type="evidence" value="ECO:0007669"/>
    <property type="project" value="TreeGrafter"/>
</dbReference>
<dbReference type="EMBL" id="SWFS01000078">
    <property type="protein sequence ID" value="KAA8916873.1"/>
    <property type="molecule type" value="Genomic_DNA"/>
</dbReference>
<feature type="region of interest" description="Disordered" evidence="1">
    <location>
        <begin position="1"/>
        <end position="29"/>
    </location>
</feature>
<reference evidence="4" key="1">
    <citation type="journal article" date="2019" name="G3 (Bethesda)">
        <title>Genome Assemblies of Two Rare Opportunistic Yeast Pathogens: Diutina rugosa (syn. Candida rugosa) and Trichomonascus ciferrii (syn. Candida ciferrii).</title>
        <authorList>
            <person name="Mixao V."/>
            <person name="Saus E."/>
            <person name="Hansen A.P."/>
            <person name="Lass-Florl C."/>
            <person name="Gabaldon T."/>
        </authorList>
    </citation>
    <scope>NUCLEOTIDE SEQUENCE</scope>
    <source>
        <strain evidence="4">CBS 4856</strain>
    </source>
</reference>
<dbReference type="InterPro" id="IPR004843">
    <property type="entry name" value="Calcineurin-like_PHP"/>
</dbReference>
<dbReference type="InterPro" id="IPR050126">
    <property type="entry name" value="Ap4A_hydrolase"/>
</dbReference>
<dbReference type="Proteomes" id="UP000761534">
    <property type="component" value="Unassembled WGS sequence"/>
</dbReference>
<dbReference type="GO" id="GO:0005737">
    <property type="term" value="C:cytoplasm"/>
    <property type="evidence" value="ECO:0007669"/>
    <property type="project" value="TreeGrafter"/>
</dbReference>
<dbReference type="Pfam" id="PF00149">
    <property type="entry name" value="Metallophos"/>
    <property type="match status" value="1"/>
</dbReference>
<dbReference type="Gene3D" id="3.60.21.10">
    <property type="match status" value="1"/>
</dbReference>
<keyword evidence="2" id="KW-0472">Membrane</keyword>
<keyword evidence="2" id="KW-1133">Transmembrane helix</keyword>
<dbReference type="PANTHER" id="PTHR42850:SF4">
    <property type="entry name" value="ZINC-DEPENDENT ENDOPOLYPHOSPHATASE"/>
    <property type="match status" value="1"/>
</dbReference>
<organism evidence="4 5">
    <name type="scientific">Trichomonascus ciferrii</name>
    <dbReference type="NCBI Taxonomy" id="44093"/>
    <lineage>
        <taxon>Eukaryota</taxon>
        <taxon>Fungi</taxon>
        <taxon>Dikarya</taxon>
        <taxon>Ascomycota</taxon>
        <taxon>Saccharomycotina</taxon>
        <taxon>Dipodascomycetes</taxon>
        <taxon>Dipodascales</taxon>
        <taxon>Trichomonascaceae</taxon>
        <taxon>Trichomonascus</taxon>
        <taxon>Trichomonascus ciferrii complex</taxon>
    </lineage>
</organism>
<feature type="transmembrane region" description="Helical" evidence="2">
    <location>
        <begin position="35"/>
        <end position="56"/>
    </location>
</feature>
<dbReference type="SUPFAM" id="SSF56300">
    <property type="entry name" value="Metallo-dependent phosphatases"/>
    <property type="match status" value="1"/>
</dbReference>
<dbReference type="PANTHER" id="PTHR42850">
    <property type="entry name" value="METALLOPHOSPHOESTERASE"/>
    <property type="match status" value="1"/>
</dbReference>
<accession>A0A642VAQ6</accession>
<dbReference type="VEuPathDB" id="FungiDB:TRICI_000992"/>
<dbReference type="GO" id="GO:0000298">
    <property type="term" value="F:endopolyphosphatase activity"/>
    <property type="evidence" value="ECO:0007669"/>
    <property type="project" value="TreeGrafter"/>
</dbReference>
<sequence>MASQNLRDVESQNYGTYPNAQQGLPPRSKKSGSKCIRWLIGLCIFLPMVYLFVFYIPTSKPKFVPVEDLQVLKQLNFSPSHSNSSQVIAIGDIHGLYDQMDHLLQKANYVANRDKVVFLGDFISKGPDSLKVIDFAIDNNIECVRGNHEDELLYLYTDHYSLPNPRVEGGKTTREYEDFEDVDDEVDKEIVLSLKPRHVNYLSSCSAIIDMGKIAPEGYRAVACHGGLMWNVDTLEDQDADTVMTVRTLHGKNKDIPTESKSGTPWTKPFSKVMEKRDPEDRWVVYYGHDASTGLNIQEYTRGHDSGCFKGKRLTATVITQDKHGKFINDLVSVSCDR</sequence>
<dbReference type="GO" id="GO:0006798">
    <property type="term" value="P:polyphosphate catabolic process"/>
    <property type="evidence" value="ECO:0007669"/>
    <property type="project" value="TreeGrafter"/>
</dbReference>
<dbReference type="OrthoDB" id="10267127at2759"/>
<dbReference type="InterPro" id="IPR029052">
    <property type="entry name" value="Metallo-depent_PP-like"/>
</dbReference>
<feature type="compositionally biased region" description="Polar residues" evidence="1">
    <location>
        <begin position="1"/>
        <end position="22"/>
    </location>
</feature>
<evidence type="ECO:0000313" key="4">
    <source>
        <dbReference type="EMBL" id="KAA8916873.1"/>
    </source>
</evidence>
<evidence type="ECO:0000256" key="2">
    <source>
        <dbReference type="SAM" id="Phobius"/>
    </source>
</evidence>
<evidence type="ECO:0000256" key="1">
    <source>
        <dbReference type="SAM" id="MobiDB-lite"/>
    </source>
</evidence>
<name>A0A642VAQ6_9ASCO</name>
<dbReference type="AlphaFoldDB" id="A0A642VAQ6"/>
<protein>
    <recommendedName>
        <fullName evidence="3">Calcineurin-like phosphoesterase domain-containing protein</fullName>
    </recommendedName>
</protein>
<keyword evidence="2" id="KW-0812">Transmembrane</keyword>
<evidence type="ECO:0000313" key="5">
    <source>
        <dbReference type="Proteomes" id="UP000761534"/>
    </source>
</evidence>
<gene>
    <name evidence="4" type="ORF">TRICI_000992</name>
</gene>
<feature type="domain" description="Calcineurin-like phosphoesterase" evidence="3">
    <location>
        <begin position="87"/>
        <end position="242"/>
    </location>
</feature>
<comment type="caution">
    <text evidence="4">The sequence shown here is derived from an EMBL/GenBank/DDBJ whole genome shotgun (WGS) entry which is preliminary data.</text>
</comment>